<keyword evidence="3" id="KW-0479">Metal-binding</keyword>
<evidence type="ECO:0000256" key="1">
    <source>
        <dbReference type="ARBA" id="ARBA00011073"/>
    </source>
</evidence>
<dbReference type="PROSITE" id="PS00136">
    <property type="entry name" value="SUBTILASE_ASP"/>
    <property type="match status" value="1"/>
</dbReference>
<dbReference type="Gene3D" id="3.40.50.200">
    <property type="entry name" value="Peptidase S8/S53 domain"/>
    <property type="match status" value="1"/>
</dbReference>
<dbReference type="InterPro" id="IPR000209">
    <property type="entry name" value="Peptidase_S8/S53_dom"/>
</dbReference>
<comment type="similarity">
    <text evidence="1 6">Belongs to the peptidase S8 family.</text>
</comment>
<keyword evidence="9" id="KW-1185">Reference proteome</keyword>
<evidence type="ECO:0000256" key="2">
    <source>
        <dbReference type="ARBA" id="ARBA00022670"/>
    </source>
</evidence>
<evidence type="ECO:0000256" key="6">
    <source>
        <dbReference type="PROSITE-ProRule" id="PRU01240"/>
    </source>
</evidence>
<dbReference type="PROSITE" id="PS51892">
    <property type="entry name" value="SUBTILASE"/>
    <property type="match status" value="1"/>
</dbReference>
<dbReference type="InterPro" id="IPR015500">
    <property type="entry name" value="Peptidase_S8_subtilisin-rel"/>
</dbReference>
<dbReference type="SUPFAM" id="SSF52743">
    <property type="entry name" value="Subtilisin-like"/>
    <property type="match status" value="1"/>
</dbReference>
<dbReference type="EMBL" id="JBHTGQ010000030">
    <property type="protein sequence ID" value="MFC7750876.1"/>
    <property type="molecule type" value="Genomic_DNA"/>
</dbReference>
<sequence>MNHVRLLETLLAEIIPGVRESRKQIIRFADETEYRNCLMHLRRMRKAIPSARRVLALSNIRSFSCALRCKDKLLKDWDGMLTVEEDMRVSVGPSSATSFAVGEQPSVPWGIQQIRAPDAWAYSQGQRIRIGVIDTGIDYHHPDLQGRIGRGINLMLRGALPVDDNGHGTHIAGTIAASGGIIGVAPQSIIHPVKAFDHHGSAYVSDIIQGIDWCVRQKLDIVNMSFGMKTRSKSLHEAVRQAVAAGVVIVSSSGNDGSSTRTDYPARYPETISVGALNRSRRISRFSNRGPSVDLYAPGERVLSTWVNGRYHHLSGSSMATSHVTGVVALMLASRPSLSPRRLKRLLLASARPLNLSGRTRTGELDAMRALRILRKKFP</sequence>
<dbReference type="InterPro" id="IPR036852">
    <property type="entry name" value="Peptidase_S8/S53_dom_sf"/>
</dbReference>
<dbReference type="PROSITE" id="PS00137">
    <property type="entry name" value="SUBTILASE_HIS"/>
    <property type="match status" value="1"/>
</dbReference>
<keyword evidence="5 6" id="KW-0720">Serine protease</keyword>
<reference evidence="9" key="1">
    <citation type="journal article" date="2019" name="Int. J. Syst. Evol. Microbiol.">
        <title>The Global Catalogue of Microorganisms (GCM) 10K type strain sequencing project: providing services to taxonomists for standard genome sequencing and annotation.</title>
        <authorList>
            <consortium name="The Broad Institute Genomics Platform"/>
            <consortium name="The Broad Institute Genome Sequencing Center for Infectious Disease"/>
            <person name="Wu L."/>
            <person name="Ma J."/>
        </authorList>
    </citation>
    <scope>NUCLEOTIDE SEQUENCE [LARGE SCALE GENOMIC DNA]</scope>
    <source>
        <strain evidence="9">JCM 18657</strain>
    </source>
</reference>
<proteinExistence type="inferred from homology"/>
<dbReference type="PANTHER" id="PTHR43806">
    <property type="entry name" value="PEPTIDASE S8"/>
    <property type="match status" value="1"/>
</dbReference>
<feature type="active site" description="Charge relay system" evidence="6">
    <location>
        <position position="134"/>
    </location>
</feature>
<dbReference type="CDD" id="cd07477">
    <property type="entry name" value="Peptidases_S8_Subtilisin_subset"/>
    <property type="match status" value="1"/>
</dbReference>
<protein>
    <submittedName>
        <fullName evidence="8">S8 family peptidase</fullName>
    </submittedName>
</protein>
<dbReference type="InterPro" id="IPR023827">
    <property type="entry name" value="Peptidase_S8_Asp-AS"/>
</dbReference>
<dbReference type="InterPro" id="IPR034202">
    <property type="entry name" value="Subtilisin_Carlsberg-like"/>
</dbReference>
<accession>A0ABW2V7Z0</accession>
<feature type="domain" description="Peptidase S8/S53" evidence="7">
    <location>
        <begin position="125"/>
        <end position="354"/>
    </location>
</feature>
<evidence type="ECO:0000313" key="8">
    <source>
        <dbReference type="EMBL" id="MFC7750876.1"/>
    </source>
</evidence>
<dbReference type="PRINTS" id="PR00723">
    <property type="entry name" value="SUBTILISIN"/>
</dbReference>
<comment type="caution">
    <text evidence="8">The sequence shown here is derived from an EMBL/GenBank/DDBJ whole genome shotgun (WGS) entry which is preliminary data.</text>
</comment>
<gene>
    <name evidence="8" type="ORF">ACFQWB_13195</name>
</gene>
<evidence type="ECO:0000256" key="5">
    <source>
        <dbReference type="ARBA" id="ARBA00022825"/>
    </source>
</evidence>
<name>A0ABW2V7Z0_9BACL</name>
<evidence type="ECO:0000256" key="4">
    <source>
        <dbReference type="ARBA" id="ARBA00022801"/>
    </source>
</evidence>
<organism evidence="8 9">
    <name type="scientific">Paenibacillus thermoaerophilus</name>
    <dbReference type="NCBI Taxonomy" id="1215385"/>
    <lineage>
        <taxon>Bacteria</taxon>
        <taxon>Bacillati</taxon>
        <taxon>Bacillota</taxon>
        <taxon>Bacilli</taxon>
        <taxon>Bacillales</taxon>
        <taxon>Paenibacillaceae</taxon>
        <taxon>Paenibacillus</taxon>
    </lineage>
</organism>
<feature type="active site" description="Charge relay system" evidence="6">
    <location>
        <position position="167"/>
    </location>
</feature>
<keyword evidence="4 6" id="KW-0378">Hydrolase</keyword>
<feature type="active site" description="Charge relay system" evidence="6">
    <location>
        <position position="318"/>
    </location>
</feature>
<evidence type="ECO:0000313" key="9">
    <source>
        <dbReference type="Proteomes" id="UP001596528"/>
    </source>
</evidence>
<dbReference type="Pfam" id="PF00082">
    <property type="entry name" value="Peptidase_S8"/>
    <property type="match status" value="1"/>
</dbReference>
<dbReference type="Proteomes" id="UP001596528">
    <property type="component" value="Unassembled WGS sequence"/>
</dbReference>
<evidence type="ECO:0000256" key="3">
    <source>
        <dbReference type="ARBA" id="ARBA00022723"/>
    </source>
</evidence>
<dbReference type="PANTHER" id="PTHR43806:SF11">
    <property type="entry name" value="CEREVISIN-RELATED"/>
    <property type="match status" value="1"/>
</dbReference>
<evidence type="ECO:0000259" key="7">
    <source>
        <dbReference type="Pfam" id="PF00082"/>
    </source>
</evidence>
<dbReference type="InterPro" id="IPR022398">
    <property type="entry name" value="Peptidase_S8_His-AS"/>
</dbReference>
<dbReference type="InterPro" id="IPR050131">
    <property type="entry name" value="Peptidase_S8_subtilisin-like"/>
</dbReference>
<dbReference type="RefSeq" id="WP_246068221.1">
    <property type="nucleotide sequence ID" value="NZ_JBHTGQ010000030.1"/>
</dbReference>
<keyword evidence="2 6" id="KW-0645">Protease</keyword>